<keyword evidence="1" id="KW-0812">Transmembrane</keyword>
<dbReference type="InterPro" id="IPR047928">
    <property type="entry name" value="Perm_prefix_1"/>
</dbReference>
<evidence type="ECO:0000256" key="1">
    <source>
        <dbReference type="SAM" id="Phobius"/>
    </source>
</evidence>
<organism evidence="2 3">
    <name type="scientific">Holdemania filiformis</name>
    <dbReference type="NCBI Taxonomy" id="61171"/>
    <lineage>
        <taxon>Bacteria</taxon>
        <taxon>Bacillati</taxon>
        <taxon>Bacillota</taxon>
        <taxon>Erysipelotrichia</taxon>
        <taxon>Erysipelotrichales</taxon>
        <taxon>Erysipelotrichaceae</taxon>
        <taxon>Holdemania</taxon>
    </lineage>
</organism>
<dbReference type="EMBL" id="QRUP01000026">
    <property type="protein sequence ID" value="RGR68719.1"/>
    <property type="molecule type" value="Genomic_DNA"/>
</dbReference>
<name>A0A412FKM9_9FIRM</name>
<dbReference type="Proteomes" id="UP000284178">
    <property type="component" value="Unassembled WGS sequence"/>
</dbReference>
<keyword evidence="1" id="KW-0472">Membrane</keyword>
<dbReference type="GeneID" id="83016832"/>
<accession>A0A412FKM9</accession>
<reference evidence="2 3" key="1">
    <citation type="submission" date="2018-08" db="EMBL/GenBank/DDBJ databases">
        <title>A genome reference for cultivated species of the human gut microbiota.</title>
        <authorList>
            <person name="Zou Y."/>
            <person name="Xue W."/>
            <person name="Luo G."/>
        </authorList>
    </citation>
    <scope>NUCLEOTIDE SEQUENCE [LARGE SCALE GENOMIC DNA]</scope>
    <source>
        <strain evidence="2 3">AF24-29</strain>
    </source>
</reference>
<keyword evidence="1" id="KW-1133">Transmembrane helix</keyword>
<protein>
    <submittedName>
        <fullName evidence="2">Uncharacterized protein</fullName>
    </submittedName>
</protein>
<evidence type="ECO:0000313" key="2">
    <source>
        <dbReference type="EMBL" id="RGR68719.1"/>
    </source>
</evidence>
<dbReference type="RefSeq" id="WP_117896010.1">
    <property type="nucleotide sequence ID" value="NZ_CABJCV010000026.1"/>
</dbReference>
<keyword evidence="3" id="KW-1185">Reference proteome</keyword>
<comment type="caution">
    <text evidence="2">The sequence shown here is derived from an EMBL/GenBank/DDBJ whole genome shotgun (WGS) entry which is preliminary data.</text>
</comment>
<evidence type="ECO:0000313" key="3">
    <source>
        <dbReference type="Proteomes" id="UP000284178"/>
    </source>
</evidence>
<sequence length="227" mass="25357">MNPIETYVQAVTAQIHFFLDRGRIGDELRAHLQDSAEDLMQEEGLTPEQAQAEAAARMGDPQAVGQELNRIHHPLLGWLWLITMSCAAIAGIVLVYLLLTVGWNEIQYLLPMTPEQAEKIAVVNEKVELAGHTVTLDALWKSDEGKLILTYHIRNKLSYSRSGWSVDFFSIQNGDDSLPVYPYFEATSLFGSKGMLTFTAPASDVIELSLIDGQRVTLDLKQLELKK</sequence>
<proteinExistence type="predicted"/>
<gene>
    <name evidence="2" type="ORF">DWY25_15650</name>
</gene>
<feature type="transmembrane region" description="Helical" evidence="1">
    <location>
        <begin position="78"/>
        <end position="99"/>
    </location>
</feature>
<dbReference type="AlphaFoldDB" id="A0A412FKM9"/>
<dbReference type="NCBIfam" id="NF038403">
    <property type="entry name" value="perm_prefix_1"/>
    <property type="match status" value="1"/>
</dbReference>